<dbReference type="EMBL" id="SMZX01000002">
    <property type="protein sequence ID" value="TDL43556.1"/>
    <property type="molecule type" value="Genomic_DNA"/>
</dbReference>
<organism evidence="1 2">
    <name type="scientific">Microbacterium oleivorans</name>
    <dbReference type="NCBI Taxonomy" id="273677"/>
    <lineage>
        <taxon>Bacteria</taxon>
        <taxon>Bacillati</taxon>
        <taxon>Actinomycetota</taxon>
        <taxon>Actinomycetes</taxon>
        <taxon>Micrococcales</taxon>
        <taxon>Microbacteriaceae</taxon>
        <taxon>Microbacterium</taxon>
    </lineage>
</organism>
<gene>
    <name evidence="1" type="ORF">E2R54_10075</name>
</gene>
<sequence>MTTISVSTDPRLRSYRLAPASDRLWRVVDAAGLVIGHLARIGGEGPDRFGARRFRASVGGFVELGEFCRIEDAVAALHDSR</sequence>
<proteinExistence type="predicted"/>
<name>A0A4R5YFF0_9MICO</name>
<dbReference type="Proteomes" id="UP000295633">
    <property type="component" value="Unassembled WGS sequence"/>
</dbReference>
<comment type="caution">
    <text evidence="1">The sequence shown here is derived from an EMBL/GenBank/DDBJ whole genome shotgun (WGS) entry which is preliminary data.</text>
</comment>
<reference evidence="1 2" key="1">
    <citation type="submission" date="2019-03" db="EMBL/GenBank/DDBJ databases">
        <title>Genome Sequencing and Assembly of Various Microbes Isolated from Partially Reclaimed Soil and Acid Mine Drainage (AMD) Site.</title>
        <authorList>
            <person name="Steinbock B."/>
            <person name="Bechtold R."/>
            <person name="Sevigny J.L."/>
            <person name="Thomas D."/>
            <person name="Cuthill L.R."/>
            <person name="Aveiro Johannsen E.J."/>
            <person name="Thomas K."/>
            <person name="Ghosh A."/>
        </authorList>
    </citation>
    <scope>NUCLEOTIDE SEQUENCE [LARGE SCALE GENOMIC DNA]</scope>
    <source>
        <strain evidence="1 2">F-B2</strain>
    </source>
</reference>
<dbReference type="AlphaFoldDB" id="A0A4R5YFF0"/>
<evidence type="ECO:0000313" key="2">
    <source>
        <dbReference type="Proteomes" id="UP000295633"/>
    </source>
</evidence>
<evidence type="ECO:0000313" key="1">
    <source>
        <dbReference type="EMBL" id="TDL43556.1"/>
    </source>
</evidence>
<accession>A0A4R5YFF0</accession>
<dbReference type="RefSeq" id="WP_133399640.1">
    <property type="nucleotide sequence ID" value="NZ_SMZX01000002.1"/>
</dbReference>
<protein>
    <submittedName>
        <fullName evidence="1">Uncharacterized protein</fullName>
    </submittedName>
</protein>